<name>A0A7S0TCK6_9STRA</name>
<sequence>MAGSRVVGSWSRWRRVVVLSAAVEVVLMLVVSGSRHSAWSGPQHWSGGFTVSGSAGTPLNASSSSSGNETRGVLLGSAARSAMARQYATLSGLEASGSRRPTGWSGLAAYERQVARSASTRWLKYKRELRRRCLAAAASGEARRGVRWFTTSERKDFAGYVSEELAELGLCFVPANETRWPLDFYVGEQFESENAPRWAGRARRLFARNASVGAVEGLMAIFGSKDSYAQLFWHCKDATRRQTSRRVLCPNAWLPSFNVFGDENERSDKFRRNVVTKHEVPYFDRLFALARGAAAPTWWIVKPQKGTFLSRGMHLSLLTTSDVNSRNAMLSWIANNVVEPGCKERKVDRVTCARRMVTFQIYVHKPALFHDRKFDMRFWVVVASVDPLRLYLLRHAYPKIASKPFSADPATLGDQCMHIKMLLDPSCNVTLRAFVSKFPYGFPRSTASPVFFQGLSFPALLRQRAAYAGTSPHKYRHDRARPRDWPLKEQFWSRHVWPAVEKALAKVVMLVRANLSAAATRSPYRTFALLSPDLTLDDKGHVYIEEVNTNGLVMGTHAASGGAGNLFFDNAYVRGFLRLVGADGYPRAPDYAPALDAAITAFCNASAANARGCTPRATRAMATAVHEEAHAGRHYYRIYPPISCFERDPRSPCRASSSNAADDPDTPHHWPNQALFTDAEYAAMPESSLDKIVRRFLTTTDTQLIHGVPQVPGHARWPPRELDGALSL</sequence>
<dbReference type="PANTHER" id="PTHR12241">
    <property type="entry name" value="TUBULIN POLYGLUTAMYLASE"/>
    <property type="match status" value="1"/>
</dbReference>
<evidence type="ECO:0000256" key="1">
    <source>
        <dbReference type="ARBA" id="ARBA00022598"/>
    </source>
</evidence>
<dbReference type="Pfam" id="PF03133">
    <property type="entry name" value="TTL"/>
    <property type="match status" value="1"/>
</dbReference>
<dbReference type="GO" id="GO:0000226">
    <property type="term" value="P:microtubule cytoskeleton organization"/>
    <property type="evidence" value="ECO:0007669"/>
    <property type="project" value="TreeGrafter"/>
</dbReference>
<keyword evidence="1" id="KW-0436">Ligase</keyword>
<dbReference type="EMBL" id="HBFH01000465">
    <property type="protein sequence ID" value="CAD8730655.1"/>
    <property type="molecule type" value="Transcribed_RNA"/>
</dbReference>
<accession>A0A7S0TCK6</accession>
<dbReference type="AlphaFoldDB" id="A0A7S0TCK6"/>
<evidence type="ECO:0000313" key="4">
    <source>
        <dbReference type="EMBL" id="CAD8730655.1"/>
    </source>
</evidence>
<evidence type="ECO:0008006" key="5">
    <source>
        <dbReference type="Google" id="ProtNLM"/>
    </source>
</evidence>
<dbReference type="GO" id="GO:0036064">
    <property type="term" value="C:ciliary basal body"/>
    <property type="evidence" value="ECO:0007669"/>
    <property type="project" value="TreeGrafter"/>
</dbReference>
<evidence type="ECO:0000256" key="2">
    <source>
        <dbReference type="ARBA" id="ARBA00022741"/>
    </source>
</evidence>
<proteinExistence type="predicted"/>
<dbReference type="GO" id="GO:0015631">
    <property type="term" value="F:tubulin binding"/>
    <property type="evidence" value="ECO:0007669"/>
    <property type="project" value="TreeGrafter"/>
</dbReference>
<keyword evidence="2" id="KW-0547">Nucleotide-binding</keyword>
<dbReference type="InterPro" id="IPR004344">
    <property type="entry name" value="TTL/TTLL_fam"/>
</dbReference>
<evidence type="ECO:0000256" key="3">
    <source>
        <dbReference type="ARBA" id="ARBA00022840"/>
    </source>
</evidence>
<keyword evidence="3" id="KW-0067">ATP-binding</keyword>
<gene>
    <name evidence="4" type="ORF">CFRA1165_LOCUS344</name>
</gene>
<dbReference type="GO" id="GO:0070740">
    <property type="term" value="F:tubulin-glutamic acid ligase activity"/>
    <property type="evidence" value="ECO:0007669"/>
    <property type="project" value="TreeGrafter"/>
</dbReference>
<dbReference type="PANTHER" id="PTHR12241:SF162">
    <property type="entry name" value="TUBULIN MONOGLUTAMYLASE TTLL4"/>
    <property type="match status" value="1"/>
</dbReference>
<dbReference type="GO" id="GO:0005524">
    <property type="term" value="F:ATP binding"/>
    <property type="evidence" value="ECO:0007669"/>
    <property type="project" value="UniProtKB-KW"/>
</dbReference>
<dbReference type="Gene3D" id="3.30.470.20">
    <property type="entry name" value="ATP-grasp fold, B domain"/>
    <property type="match status" value="1"/>
</dbReference>
<protein>
    <recommendedName>
        <fullName evidence="5">Tubulin--tyrosine ligase-like protein 9</fullName>
    </recommendedName>
</protein>
<organism evidence="4">
    <name type="scientific">Chrysocystis fragilis</name>
    <dbReference type="NCBI Taxonomy" id="1411660"/>
    <lineage>
        <taxon>Eukaryota</taxon>
        <taxon>Sar</taxon>
        <taxon>Stramenopiles</taxon>
        <taxon>Ochrophyta</taxon>
        <taxon>Pelagophyceae</taxon>
        <taxon>Sarcinochrysidales</taxon>
        <taxon>Chrysocystaceae</taxon>
        <taxon>Chrysocystis</taxon>
    </lineage>
</organism>
<reference evidence="4" key="1">
    <citation type="submission" date="2021-01" db="EMBL/GenBank/DDBJ databases">
        <authorList>
            <person name="Corre E."/>
            <person name="Pelletier E."/>
            <person name="Niang G."/>
            <person name="Scheremetjew M."/>
            <person name="Finn R."/>
            <person name="Kale V."/>
            <person name="Holt S."/>
            <person name="Cochrane G."/>
            <person name="Meng A."/>
            <person name="Brown T."/>
            <person name="Cohen L."/>
        </authorList>
    </citation>
    <scope>NUCLEOTIDE SEQUENCE</scope>
    <source>
        <strain evidence="4">CCMP3189</strain>
    </source>
</reference>